<dbReference type="PANTHER" id="PTHR36435">
    <property type="entry name" value="SLR1288 PROTEIN"/>
    <property type="match status" value="1"/>
</dbReference>
<accession>A0A0A0I8L4</accession>
<keyword evidence="1" id="KW-1133">Transmembrane helix</keyword>
<reference evidence="3 4" key="1">
    <citation type="submission" date="2014-01" db="EMBL/GenBank/DDBJ databases">
        <title>Plasmidome dynamics in the species complex Clostridium novyi sensu lato converts strains of independent lineages into distinctly different pathogens.</title>
        <authorList>
            <person name="Skarin H."/>
            <person name="Segerman B."/>
        </authorList>
    </citation>
    <scope>NUCLEOTIDE SEQUENCE [LARGE SCALE GENOMIC DNA]</scope>
    <source>
        <strain evidence="3 4">DC5</strain>
    </source>
</reference>
<protein>
    <submittedName>
        <fullName evidence="3">CAAX protease</fullName>
    </submittedName>
</protein>
<keyword evidence="1" id="KW-0812">Transmembrane</keyword>
<evidence type="ECO:0000259" key="2">
    <source>
        <dbReference type="Pfam" id="PF02517"/>
    </source>
</evidence>
<evidence type="ECO:0000256" key="1">
    <source>
        <dbReference type="SAM" id="Phobius"/>
    </source>
</evidence>
<dbReference type="GO" id="GO:0004175">
    <property type="term" value="F:endopeptidase activity"/>
    <property type="evidence" value="ECO:0007669"/>
    <property type="project" value="UniProtKB-ARBA"/>
</dbReference>
<keyword evidence="3" id="KW-0645">Protease</keyword>
<dbReference type="PANTHER" id="PTHR36435:SF1">
    <property type="entry name" value="CAAX AMINO TERMINAL PROTEASE FAMILY PROTEIN"/>
    <property type="match status" value="1"/>
</dbReference>
<keyword evidence="1" id="KW-0472">Membrane</keyword>
<feature type="transmembrane region" description="Helical" evidence="1">
    <location>
        <begin position="21"/>
        <end position="41"/>
    </location>
</feature>
<gene>
    <name evidence="3" type="ORF">Z955_13440</name>
</gene>
<proteinExistence type="predicted"/>
<evidence type="ECO:0000313" key="3">
    <source>
        <dbReference type="EMBL" id="KGM96005.1"/>
    </source>
</evidence>
<dbReference type="GO" id="GO:0080120">
    <property type="term" value="P:CAAX-box protein maturation"/>
    <property type="evidence" value="ECO:0007669"/>
    <property type="project" value="UniProtKB-ARBA"/>
</dbReference>
<dbReference type="InterPro" id="IPR003675">
    <property type="entry name" value="Rce1/LyrA-like_dom"/>
</dbReference>
<organism evidence="3 4">
    <name type="scientific">Clostridium botulinum C/D str. DC5</name>
    <dbReference type="NCBI Taxonomy" id="1443128"/>
    <lineage>
        <taxon>Bacteria</taxon>
        <taxon>Bacillati</taxon>
        <taxon>Bacillota</taxon>
        <taxon>Clostridia</taxon>
        <taxon>Eubacteriales</taxon>
        <taxon>Clostridiaceae</taxon>
        <taxon>Clostridium</taxon>
    </lineage>
</organism>
<feature type="transmembrane region" description="Helical" evidence="1">
    <location>
        <begin position="47"/>
        <end position="66"/>
    </location>
</feature>
<dbReference type="Proteomes" id="UP000030014">
    <property type="component" value="Unassembled WGS sequence"/>
</dbReference>
<sequence length="281" mass="31852">MENKGEGYMDKYFEKITILETLGVYILVNILVFLSTLVINVDSKSAINGNLLVIISEVLLITYIIYRLNHNNFKLKEAIIDFKKKPQFKDSLIIFILHAILALTAALGVAYIIYKINPELTKKMLNEKIIENNGTVYDNIYAFILGVILAPIMEELIFRGIMFNRLKMRWGAGPAIIISSIIFGMLHMDLAIIGAVLFGIMMCILYMKTRNIITTMTIHFINNLIFISISIGKQENTSQGDITEIVSIGKMALILFAVSSVISIYYIVKNWPKKEKKISLN</sequence>
<keyword evidence="3" id="KW-0378">Hydrolase</keyword>
<feature type="transmembrane region" description="Helical" evidence="1">
    <location>
        <begin position="92"/>
        <end position="114"/>
    </location>
</feature>
<name>A0A0A0I8L4_CLOBO</name>
<dbReference type="InterPro" id="IPR052710">
    <property type="entry name" value="CAAX_protease"/>
</dbReference>
<dbReference type="EMBL" id="JDRY01000087">
    <property type="protein sequence ID" value="KGM96005.1"/>
    <property type="molecule type" value="Genomic_DNA"/>
</dbReference>
<comment type="caution">
    <text evidence="3">The sequence shown here is derived from an EMBL/GenBank/DDBJ whole genome shotgun (WGS) entry which is preliminary data.</text>
</comment>
<evidence type="ECO:0000313" key="4">
    <source>
        <dbReference type="Proteomes" id="UP000030014"/>
    </source>
</evidence>
<dbReference type="Pfam" id="PF02517">
    <property type="entry name" value="Rce1-like"/>
    <property type="match status" value="1"/>
</dbReference>
<feature type="transmembrane region" description="Helical" evidence="1">
    <location>
        <begin position="251"/>
        <end position="268"/>
    </location>
</feature>
<dbReference type="GO" id="GO:0006508">
    <property type="term" value="P:proteolysis"/>
    <property type="evidence" value="ECO:0007669"/>
    <property type="project" value="UniProtKB-KW"/>
</dbReference>
<feature type="transmembrane region" description="Helical" evidence="1">
    <location>
        <begin position="140"/>
        <end position="158"/>
    </location>
</feature>
<feature type="domain" description="CAAX prenyl protease 2/Lysostaphin resistance protein A-like" evidence="2">
    <location>
        <begin position="140"/>
        <end position="225"/>
    </location>
</feature>
<dbReference type="AlphaFoldDB" id="A0A0A0I8L4"/>
<feature type="transmembrane region" description="Helical" evidence="1">
    <location>
        <begin position="212"/>
        <end position="231"/>
    </location>
</feature>